<proteinExistence type="inferred from homology"/>
<keyword evidence="7" id="KW-0460">Magnesium</keyword>
<evidence type="ECO:0000256" key="1">
    <source>
        <dbReference type="ARBA" id="ARBA00022605"/>
    </source>
</evidence>
<evidence type="ECO:0000256" key="3">
    <source>
        <dbReference type="ARBA" id="ARBA00022741"/>
    </source>
</evidence>
<dbReference type="EMBL" id="QKZV01000006">
    <property type="protein sequence ID" value="PZX61832.1"/>
    <property type="molecule type" value="Genomic_DNA"/>
</dbReference>
<keyword evidence="4 7" id="KW-0418">Kinase</keyword>
<evidence type="ECO:0000256" key="6">
    <source>
        <dbReference type="ARBA" id="ARBA00023141"/>
    </source>
</evidence>
<feature type="binding site" evidence="7">
    <location>
        <position position="29"/>
    </location>
    <ligand>
        <name>Mg(2+)</name>
        <dbReference type="ChEBI" id="CHEBI:18420"/>
    </ligand>
</feature>
<dbReference type="OrthoDB" id="9800332at2"/>
<dbReference type="InterPro" id="IPR000623">
    <property type="entry name" value="Shikimate_kinase/TSH1"/>
</dbReference>
<dbReference type="Gene3D" id="3.40.50.300">
    <property type="entry name" value="P-loop containing nucleotide triphosphate hydrolases"/>
    <property type="match status" value="1"/>
</dbReference>
<keyword evidence="7" id="KW-0479">Metal-binding</keyword>
<dbReference type="PRINTS" id="PR01100">
    <property type="entry name" value="SHIKIMTKNASE"/>
</dbReference>
<dbReference type="GO" id="GO:0005524">
    <property type="term" value="F:ATP binding"/>
    <property type="evidence" value="ECO:0007669"/>
    <property type="project" value="UniProtKB-UniRule"/>
</dbReference>
<dbReference type="GO" id="GO:0004765">
    <property type="term" value="F:shikimate kinase activity"/>
    <property type="evidence" value="ECO:0007669"/>
    <property type="project" value="UniProtKB-UniRule"/>
</dbReference>
<dbReference type="HAMAP" id="MF_00109">
    <property type="entry name" value="Shikimate_kinase"/>
    <property type="match status" value="1"/>
</dbReference>
<dbReference type="InterPro" id="IPR027417">
    <property type="entry name" value="P-loop_NTPase"/>
</dbReference>
<comment type="cofactor">
    <cofactor evidence="7">
        <name>Mg(2+)</name>
        <dbReference type="ChEBI" id="CHEBI:18420"/>
    </cofactor>
    <text evidence="7">Binds 1 Mg(2+) ion per subunit.</text>
</comment>
<dbReference type="InterPro" id="IPR031322">
    <property type="entry name" value="Shikimate/glucono_kinase"/>
</dbReference>
<comment type="function">
    <text evidence="7">Catalyzes the specific phosphorylation of the 3-hydroxyl group of shikimic acid using ATP as a cosubstrate.</text>
</comment>
<comment type="catalytic activity">
    <reaction evidence="7">
        <text>shikimate + ATP = 3-phosphoshikimate + ADP + H(+)</text>
        <dbReference type="Rhea" id="RHEA:13121"/>
        <dbReference type="ChEBI" id="CHEBI:15378"/>
        <dbReference type="ChEBI" id="CHEBI:30616"/>
        <dbReference type="ChEBI" id="CHEBI:36208"/>
        <dbReference type="ChEBI" id="CHEBI:145989"/>
        <dbReference type="ChEBI" id="CHEBI:456216"/>
        <dbReference type="EC" id="2.7.1.71"/>
    </reaction>
</comment>
<dbReference type="GO" id="GO:0009423">
    <property type="term" value="P:chorismate biosynthetic process"/>
    <property type="evidence" value="ECO:0007669"/>
    <property type="project" value="UniProtKB-UniRule"/>
</dbReference>
<keyword evidence="9" id="KW-1185">Reference proteome</keyword>
<feature type="binding site" evidence="7">
    <location>
        <begin position="25"/>
        <end position="30"/>
    </location>
    <ligand>
        <name>ATP</name>
        <dbReference type="ChEBI" id="CHEBI:30616"/>
    </ligand>
</feature>
<gene>
    <name evidence="7" type="primary">aroK</name>
    <name evidence="8" type="ORF">LX80_01993</name>
</gene>
<dbReference type="PANTHER" id="PTHR21087:SF16">
    <property type="entry name" value="SHIKIMATE KINASE 1, CHLOROPLASTIC"/>
    <property type="match status" value="1"/>
</dbReference>
<dbReference type="CDD" id="cd00464">
    <property type="entry name" value="SK"/>
    <property type="match status" value="1"/>
</dbReference>
<evidence type="ECO:0000313" key="8">
    <source>
        <dbReference type="EMBL" id="PZX61832.1"/>
    </source>
</evidence>
<name>A0A2W7TET6_9BACT</name>
<evidence type="ECO:0000256" key="4">
    <source>
        <dbReference type="ARBA" id="ARBA00022777"/>
    </source>
</evidence>
<comment type="subcellular location">
    <subcellularLocation>
        <location evidence="7">Cytoplasm</location>
    </subcellularLocation>
</comment>
<comment type="caution">
    <text evidence="8">The sequence shown here is derived from an EMBL/GenBank/DDBJ whole genome shotgun (WGS) entry which is preliminary data.</text>
</comment>
<feature type="binding site" evidence="7">
    <location>
        <position position="132"/>
    </location>
    <ligand>
        <name>ATP</name>
        <dbReference type="ChEBI" id="CHEBI:30616"/>
    </ligand>
</feature>
<keyword evidence="5 7" id="KW-0067">ATP-binding</keyword>
<accession>A0A2W7TET6</accession>
<dbReference type="GO" id="GO:0008652">
    <property type="term" value="P:amino acid biosynthetic process"/>
    <property type="evidence" value="ECO:0007669"/>
    <property type="project" value="UniProtKB-KW"/>
</dbReference>
<sequence length="193" mass="22525">MNDPSKHTKPKFSDFPPVFLVGMMGSGKSYCCKQLVKHLNFNGIDLDALIEERHHQSIANIFEQSGEAYFRKEEAAVLREIGIQKHTIIATGGGTPCFHQNMQWMNEHGITVWLNTPVNVLVQRLWHEKKHRPLIAHFENVNDLEVFLNKKLEERNEFYALAHIHMNEVNLNIHSLLNEIEQLFKNNFQHNYL</sequence>
<dbReference type="PANTHER" id="PTHR21087">
    <property type="entry name" value="SHIKIMATE KINASE"/>
    <property type="match status" value="1"/>
</dbReference>
<keyword evidence="7" id="KW-0963">Cytoplasm</keyword>
<comment type="subunit">
    <text evidence="7">Monomer.</text>
</comment>
<dbReference type="Proteomes" id="UP000249720">
    <property type="component" value="Unassembled WGS sequence"/>
</dbReference>
<feature type="binding site" evidence="7">
    <location>
        <position position="155"/>
    </location>
    <ligand>
        <name>substrate</name>
    </ligand>
</feature>
<dbReference type="Pfam" id="PF01202">
    <property type="entry name" value="SKI"/>
    <property type="match status" value="1"/>
</dbReference>
<reference evidence="8 9" key="1">
    <citation type="submission" date="2018-06" db="EMBL/GenBank/DDBJ databases">
        <title>Genomic Encyclopedia of Archaeal and Bacterial Type Strains, Phase II (KMG-II): from individual species to whole genera.</title>
        <authorList>
            <person name="Goeker M."/>
        </authorList>
    </citation>
    <scope>NUCLEOTIDE SEQUENCE [LARGE SCALE GENOMIC DNA]</scope>
    <source>
        <strain evidence="8 9">DSM 23241</strain>
    </source>
</reference>
<feature type="binding site" evidence="7">
    <location>
        <position position="71"/>
    </location>
    <ligand>
        <name>substrate</name>
    </ligand>
</feature>
<comment type="similarity">
    <text evidence="7">Belongs to the shikimate kinase family.</text>
</comment>
<dbReference type="GO" id="GO:0000287">
    <property type="term" value="F:magnesium ion binding"/>
    <property type="evidence" value="ECO:0007669"/>
    <property type="project" value="UniProtKB-UniRule"/>
</dbReference>
<comment type="caution">
    <text evidence="7">Lacks conserved residue(s) required for the propagation of feature annotation.</text>
</comment>
<keyword evidence="6 7" id="KW-0057">Aromatic amino acid biosynthesis</keyword>
<comment type="pathway">
    <text evidence="7">Metabolic intermediate biosynthesis; chorismate biosynthesis; chorismate from D-erythrose 4-phosphate and phosphoenolpyruvate: step 5/7.</text>
</comment>
<dbReference type="GO" id="GO:0005829">
    <property type="term" value="C:cytosol"/>
    <property type="evidence" value="ECO:0007669"/>
    <property type="project" value="TreeGrafter"/>
</dbReference>
<dbReference type="UniPathway" id="UPA00053">
    <property type="reaction ID" value="UER00088"/>
</dbReference>
<feature type="binding site" evidence="7">
    <location>
        <position position="93"/>
    </location>
    <ligand>
        <name>substrate</name>
    </ligand>
</feature>
<keyword evidence="1 7" id="KW-0028">Amino-acid biosynthesis</keyword>
<evidence type="ECO:0000313" key="9">
    <source>
        <dbReference type="Proteomes" id="UP000249720"/>
    </source>
</evidence>
<dbReference type="GO" id="GO:0009073">
    <property type="term" value="P:aromatic amino acid family biosynthetic process"/>
    <property type="evidence" value="ECO:0007669"/>
    <property type="project" value="UniProtKB-KW"/>
</dbReference>
<dbReference type="AlphaFoldDB" id="A0A2W7TET6"/>
<keyword evidence="3 7" id="KW-0547">Nucleotide-binding</keyword>
<evidence type="ECO:0000256" key="5">
    <source>
        <dbReference type="ARBA" id="ARBA00022840"/>
    </source>
</evidence>
<dbReference type="EC" id="2.7.1.71" evidence="7"/>
<dbReference type="RefSeq" id="WP_111295828.1">
    <property type="nucleotide sequence ID" value="NZ_QKZV01000006.1"/>
</dbReference>
<protein>
    <recommendedName>
        <fullName evidence="7">Shikimate kinase</fullName>
        <shortName evidence="7">SK</shortName>
        <ecNumber evidence="7">2.7.1.71</ecNumber>
    </recommendedName>
</protein>
<feature type="binding site" evidence="7">
    <location>
        <position position="47"/>
    </location>
    <ligand>
        <name>substrate</name>
    </ligand>
</feature>
<evidence type="ECO:0000256" key="7">
    <source>
        <dbReference type="HAMAP-Rule" id="MF_00109"/>
    </source>
</evidence>
<keyword evidence="2 7" id="KW-0808">Transferase</keyword>
<organism evidence="8 9">
    <name type="scientific">Hydrotalea sandarakina</name>
    <dbReference type="NCBI Taxonomy" id="1004304"/>
    <lineage>
        <taxon>Bacteria</taxon>
        <taxon>Pseudomonadati</taxon>
        <taxon>Bacteroidota</taxon>
        <taxon>Chitinophagia</taxon>
        <taxon>Chitinophagales</taxon>
        <taxon>Chitinophagaceae</taxon>
        <taxon>Hydrotalea</taxon>
    </lineage>
</organism>
<evidence type="ECO:0000256" key="2">
    <source>
        <dbReference type="ARBA" id="ARBA00022679"/>
    </source>
</evidence>
<dbReference type="SUPFAM" id="SSF52540">
    <property type="entry name" value="P-loop containing nucleoside triphosphate hydrolases"/>
    <property type="match status" value="1"/>
</dbReference>